<evidence type="ECO:0000256" key="3">
    <source>
        <dbReference type="ARBA" id="ARBA00022741"/>
    </source>
</evidence>
<dbReference type="Pfam" id="PF17042">
    <property type="entry name" value="NBD_C"/>
    <property type="match status" value="1"/>
</dbReference>
<sequence length="495" mass="53830">MSPREYDVLPRASTLAQLPSEYPTDAQDLIARHLEDGTKPKKSLLIALDDDPTGTQTCHDIIVLTVWDVPTLVEEFQRPGSRGLFILTNSRALPPIEAEKLIRAVCENVAQAARTTGQGVEIVLRGDSTLRGHFPLETDVAQSVFGDVDAWVLAPFFFQGGRFTINDVHYVAEGEQLVPVANTPFAKDATFGYKSSNLRDYIMEKAPGRFRPEQIFSVTIEDIRRGGPDKVAAKLVDLPRRSIVIVNAAAESDMHVFVAGLLQAQSQGKRFLYRTGAAFVSTRLGVRSKALVTASELNLPAPRQTGGLIIAGSHVPKTTAQLKVLIDRRGPHLAVLELNVEELISSKENAAAAVARIVQEAERQLRSGKDTLVMTSRKLITGDDELSSLAIGTKVAEALGGITSSDAATKGLNIKRALVVGQAAPGIPLWRCDESTSRHVGVPDPAYITAPNNKADLAKGRHEYDIVQGVKMGRRSDIDVEAVLAEDRKRMRVWS</sequence>
<keyword evidence="2" id="KW-0808">Transferase</keyword>
<dbReference type="AlphaFoldDB" id="A0A0F4YUW1"/>
<dbReference type="Proteomes" id="UP000053958">
    <property type="component" value="Unassembled WGS sequence"/>
</dbReference>
<accession>A0A0F4YUW1</accession>
<dbReference type="OrthoDB" id="48988at2759"/>
<evidence type="ECO:0000259" key="8">
    <source>
        <dbReference type="Pfam" id="PF07005"/>
    </source>
</evidence>
<dbReference type="Gene3D" id="3.40.50.10840">
    <property type="entry name" value="Putative sugar-binding, N-terminal domain"/>
    <property type="match status" value="1"/>
</dbReference>
<dbReference type="GO" id="GO:0005524">
    <property type="term" value="F:ATP binding"/>
    <property type="evidence" value="ECO:0007669"/>
    <property type="project" value="UniProtKB-KW"/>
</dbReference>
<evidence type="ECO:0000256" key="2">
    <source>
        <dbReference type="ARBA" id="ARBA00022679"/>
    </source>
</evidence>
<evidence type="ECO:0000313" key="10">
    <source>
        <dbReference type="EMBL" id="KKA22024.1"/>
    </source>
</evidence>
<keyword evidence="11" id="KW-1185">Reference proteome</keyword>
<feature type="coiled-coil region" evidence="7">
    <location>
        <begin position="333"/>
        <end position="364"/>
    </location>
</feature>
<dbReference type="SUPFAM" id="SSF142764">
    <property type="entry name" value="YgbK-like"/>
    <property type="match status" value="1"/>
</dbReference>
<name>A0A0F4YUW1_RASE3</name>
<dbReference type="STRING" id="1408163.A0A0F4YUW1"/>
<feature type="domain" description="Four-carbon acid sugar kinase nucleotide binding" evidence="9">
    <location>
        <begin position="308"/>
        <end position="400"/>
    </location>
</feature>
<keyword evidence="6" id="KW-0119">Carbohydrate metabolism</keyword>
<dbReference type="RefSeq" id="XP_013328636.1">
    <property type="nucleotide sequence ID" value="XM_013473182.1"/>
</dbReference>
<organism evidence="10 11">
    <name type="scientific">Rasamsonia emersonii (strain ATCC 16479 / CBS 393.64 / IMI 116815)</name>
    <dbReference type="NCBI Taxonomy" id="1408163"/>
    <lineage>
        <taxon>Eukaryota</taxon>
        <taxon>Fungi</taxon>
        <taxon>Dikarya</taxon>
        <taxon>Ascomycota</taxon>
        <taxon>Pezizomycotina</taxon>
        <taxon>Eurotiomycetes</taxon>
        <taxon>Eurotiomycetidae</taxon>
        <taxon>Eurotiales</taxon>
        <taxon>Trichocomaceae</taxon>
        <taxon>Rasamsonia</taxon>
    </lineage>
</organism>
<dbReference type="EMBL" id="LASV01000160">
    <property type="protein sequence ID" value="KKA22024.1"/>
    <property type="molecule type" value="Genomic_DNA"/>
</dbReference>
<evidence type="ECO:0000259" key="9">
    <source>
        <dbReference type="Pfam" id="PF17042"/>
    </source>
</evidence>
<evidence type="ECO:0000256" key="5">
    <source>
        <dbReference type="ARBA" id="ARBA00022840"/>
    </source>
</evidence>
<reference evidence="10 11" key="1">
    <citation type="submission" date="2015-04" db="EMBL/GenBank/DDBJ databases">
        <authorList>
            <person name="Heijne W.H."/>
            <person name="Fedorova N.D."/>
            <person name="Nierman W.C."/>
            <person name="Vollebregt A.W."/>
            <person name="Zhao Z."/>
            <person name="Wu L."/>
            <person name="Kumar M."/>
            <person name="Stam H."/>
            <person name="van den Berg M.A."/>
            <person name="Pel H.J."/>
        </authorList>
    </citation>
    <scope>NUCLEOTIDE SEQUENCE [LARGE SCALE GENOMIC DNA]</scope>
    <source>
        <strain evidence="10 11">CBS 393.64</strain>
    </source>
</reference>
<comment type="similarity">
    <text evidence="1">Belongs to the four-carbon acid sugar kinase family.</text>
</comment>
<evidence type="ECO:0000256" key="6">
    <source>
        <dbReference type="ARBA" id="ARBA00023277"/>
    </source>
</evidence>
<dbReference type="Pfam" id="PF07005">
    <property type="entry name" value="SBD_N"/>
    <property type="match status" value="1"/>
</dbReference>
<protein>
    <submittedName>
        <fullName evidence="10">Putative dehydrogenase</fullName>
    </submittedName>
</protein>
<dbReference type="InterPro" id="IPR037051">
    <property type="entry name" value="4-carb_acid_sugar_kinase_N_sf"/>
</dbReference>
<feature type="domain" description="Four-carbon acid sugar kinase N-terminal" evidence="8">
    <location>
        <begin position="45"/>
        <end position="282"/>
    </location>
</feature>
<keyword evidence="5" id="KW-0067">ATP-binding</keyword>
<dbReference type="GO" id="GO:0016301">
    <property type="term" value="F:kinase activity"/>
    <property type="evidence" value="ECO:0007669"/>
    <property type="project" value="UniProtKB-KW"/>
</dbReference>
<keyword evidence="4" id="KW-0418">Kinase</keyword>
<keyword evidence="7" id="KW-0175">Coiled coil</keyword>
<keyword evidence="3" id="KW-0547">Nucleotide-binding</keyword>
<dbReference type="InterPro" id="IPR031475">
    <property type="entry name" value="NBD_C"/>
</dbReference>
<dbReference type="GeneID" id="25316263"/>
<evidence type="ECO:0000256" key="7">
    <source>
        <dbReference type="SAM" id="Coils"/>
    </source>
</evidence>
<dbReference type="InterPro" id="IPR042213">
    <property type="entry name" value="NBD_C_sf"/>
</dbReference>
<evidence type="ECO:0000313" key="11">
    <source>
        <dbReference type="Proteomes" id="UP000053958"/>
    </source>
</evidence>
<evidence type="ECO:0000256" key="4">
    <source>
        <dbReference type="ARBA" id="ARBA00022777"/>
    </source>
</evidence>
<proteinExistence type="inferred from homology"/>
<comment type="caution">
    <text evidence="10">The sequence shown here is derived from an EMBL/GenBank/DDBJ whole genome shotgun (WGS) entry which is preliminary data.</text>
</comment>
<dbReference type="InterPro" id="IPR010737">
    <property type="entry name" value="4-carb_acid_sugar_kinase_N"/>
</dbReference>
<gene>
    <name evidence="10" type="ORF">T310_3914</name>
</gene>
<dbReference type="Gene3D" id="3.40.980.20">
    <property type="entry name" value="Four-carbon acid sugar kinase, nucleotide binding domain"/>
    <property type="match status" value="2"/>
</dbReference>
<evidence type="ECO:0000256" key="1">
    <source>
        <dbReference type="ARBA" id="ARBA00005715"/>
    </source>
</evidence>